<evidence type="ECO:0000256" key="6">
    <source>
        <dbReference type="ARBA" id="ARBA00022777"/>
    </source>
</evidence>
<evidence type="ECO:0000256" key="8">
    <source>
        <dbReference type="ARBA" id="ARBA00023012"/>
    </source>
</evidence>
<evidence type="ECO:0000256" key="2">
    <source>
        <dbReference type="ARBA" id="ARBA00012438"/>
    </source>
</evidence>
<evidence type="ECO:0000313" key="12">
    <source>
        <dbReference type="Proteomes" id="UP000295818"/>
    </source>
</evidence>
<feature type="domain" description="GAF" evidence="9">
    <location>
        <begin position="76"/>
        <end position="221"/>
    </location>
</feature>
<dbReference type="InterPro" id="IPR036890">
    <property type="entry name" value="HATPase_C_sf"/>
</dbReference>
<dbReference type="InterPro" id="IPR050482">
    <property type="entry name" value="Sensor_HK_TwoCompSys"/>
</dbReference>
<organism evidence="11 12">
    <name type="scientific">Kribbella orskensis</name>
    <dbReference type="NCBI Taxonomy" id="2512216"/>
    <lineage>
        <taxon>Bacteria</taxon>
        <taxon>Bacillati</taxon>
        <taxon>Actinomycetota</taxon>
        <taxon>Actinomycetes</taxon>
        <taxon>Propionibacteriales</taxon>
        <taxon>Kribbellaceae</taxon>
        <taxon>Kribbella</taxon>
    </lineage>
</organism>
<dbReference type="Pfam" id="PF01590">
    <property type="entry name" value="GAF"/>
    <property type="match status" value="1"/>
</dbReference>
<dbReference type="EMBL" id="SLWM01000026">
    <property type="protein sequence ID" value="TCO12353.1"/>
    <property type="molecule type" value="Genomic_DNA"/>
</dbReference>
<accession>A0ABY2BA07</accession>
<dbReference type="PANTHER" id="PTHR24421:SF10">
    <property type="entry name" value="NITRATE_NITRITE SENSOR PROTEIN NARQ"/>
    <property type="match status" value="1"/>
</dbReference>
<keyword evidence="4" id="KW-0808">Transferase</keyword>
<evidence type="ECO:0000256" key="1">
    <source>
        <dbReference type="ARBA" id="ARBA00000085"/>
    </source>
</evidence>
<dbReference type="EC" id="2.7.13.3" evidence="2"/>
<dbReference type="CDD" id="cd16917">
    <property type="entry name" value="HATPase_UhpB-NarQ-NarX-like"/>
    <property type="match status" value="1"/>
</dbReference>
<evidence type="ECO:0000256" key="5">
    <source>
        <dbReference type="ARBA" id="ARBA00022741"/>
    </source>
</evidence>
<proteinExistence type="predicted"/>
<dbReference type="Gene3D" id="3.30.450.40">
    <property type="match status" value="1"/>
</dbReference>
<dbReference type="GO" id="GO:0016301">
    <property type="term" value="F:kinase activity"/>
    <property type="evidence" value="ECO:0007669"/>
    <property type="project" value="UniProtKB-KW"/>
</dbReference>
<dbReference type="SUPFAM" id="SSF55781">
    <property type="entry name" value="GAF domain-like"/>
    <property type="match status" value="1"/>
</dbReference>
<dbReference type="Pfam" id="PF07730">
    <property type="entry name" value="HisKA_3"/>
    <property type="match status" value="1"/>
</dbReference>
<dbReference type="Pfam" id="PF02518">
    <property type="entry name" value="HATPase_c"/>
    <property type="match status" value="1"/>
</dbReference>
<dbReference type="InterPro" id="IPR003018">
    <property type="entry name" value="GAF"/>
</dbReference>
<dbReference type="InterPro" id="IPR029016">
    <property type="entry name" value="GAF-like_dom_sf"/>
</dbReference>
<dbReference type="Gene3D" id="1.20.5.1930">
    <property type="match status" value="1"/>
</dbReference>
<dbReference type="PANTHER" id="PTHR24421">
    <property type="entry name" value="NITRATE/NITRITE SENSOR PROTEIN NARX-RELATED"/>
    <property type="match status" value="1"/>
</dbReference>
<sequence length="433" mass="45645">MPAELCLWRPGRVGEQQVNRVGSGTTAALCRWRRLCVWRAVARGWRARLSGEQLRVLAEEQAALRRVATLVARGVPPEELFAAVVEETGRLFSVEYVAMGRYEPDGTLTIVAGSGLAGDSFPVGSRWGLGGKNLGTLVFETGRPARLNLADVSGPIGAVRPEGIGSGVGAPVIVEGRLWGLLIAGGTPEQPLPADIEARLANFTELMATAIANAQSRAELMASRARIVATADQTRRRIERDLHDGIQQQLVSLGLELRAAQATVPPQLGELEGALARVADGLSSVFDELREISHGIHPAILSEGGLKPALKALRLRSAVPVELDLHTERRLPEPVEVAAYYVVSEALTNAAKHAHASVVHVEVDTHDATLQLAIRDDGIGGADLGQGSGLLGLSDRIEALGGTLQVSSPAGNGTTLLVKIPLEGPGSRVSPAP</sequence>
<keyword evidence="3" id="KW-0597">Phosphoprotein</keyword>
<keyword evidence="6 11" id="KW-0418">Kinase</keyword>
<evidence type="ECO:0000256" key="4">
    <source>
        <dbReference type="ARBA" id="ARBA00022679"/>
    </source>
</evidence>
<dbReference type="SUPFAM" id="SSF55874">
    <property type="entry name" value="ATPase domain of HSP90 chaperone/DNA topoisomerase II/histidine kinase"/>
    <property type="match status" value="1"/>
</dbReference>
<keyword evidence="5" id="KW-0547">Nucleotide-binding</keyword>
<dbReference type="Gene3D" id="3.30.565.10">
    <property type="entry name" value="Histidine kinase-like ATPase, C-terminal domain"/>
    <property type="match status" value="1"/>
</dbReference>
<dbReference type="Proteomes" id="UP000295818">
    <property type="component" value="Unassembled WGS sequence"/>
</dbReference>
<evidence type="ECO:0000313" key="11">
    <source>
        <dbReference type="EMBL" id="TCO12353.1"/>
    </source>
</evidence>
<evidence type="ECO:0000256" key="3">
    <source>
        <dbReference type="ARBA" id="ARBA00022553"/>
    </source>
</evidence>
<dbReference type="InterPro" id="IPR011712">
    <property type="entry name" value="Sig_transdc_His_kin_sub3_dim/P"/>
</dbReference>
<gene>
    <name evidence="11" type="ORF">EV644_12697</name>
</gene>
<keyword evidence="8" id="KW-0902">Two-component regulatory system</keyword>
<feature type="domain" description="Histidine kinase/HSP90-like ATPase" evidence="10">
    <location>
        <begin position="334"/>
        <end position="424"/>
    </location>
</feature>
<keyword evidence="7" id="KW-0067">ATP-binding</keyword>
<comment type="caution">
    <text evidence="11">The sequence shown here is derived from an EMBL/GenBank/DDBJ whole genome shotgun (WGS) entry which is preliminary data.</text>
</comment>
<comment type="catalytic activity">
    <reaction evidence="1">
        <text>ATP + protein L-histidine = ADP + protein N-phospho-L-histidine.</text>
        <dbReference type="EC" id="2.7.13.3"/>
    </reaction>
</comment>
<dbReference type="SMART" id="SM00065">
    <property type="entry name" value="GAF"/>
    <property type="match status" value="1"/>
</dbReference>
<dbReference type="SMART" id="SM00387">
    <property type="entry name" value="HATPase_c"/>
    <property type="match status" value="1"/>
</dbReference>
<keyword evidence="12" id="KW-1185">Reference proteome</keyword>
<protein>
    <recommendedName>
        <fullName evidence="2">histidine kinase</fullName>
        <ecNumber evidence="2">2.7.13.3</ecNumber>
    </recommendedName>
</protein>
<evidence type="ECO:0000256" key="7">
    <source>
        <dbReference type="ARBA" id="ARBA00022840"/>
    </source>
</evidence>
<reference evidence="11 12" key="1">
    <citation type="journal article" date="2015" name="Stand. Genomic Sci.">
        <title>Genomic Encyclopedia of Bacterial and Archaeal Type Strains, Phase III: the genomes of soil and plant-associated and newly described type strains.</title>
        <authorList>
            <person name="Whitman W.B."/>
            <person name="Woyke T."/>
            <person name="Klenk H.P."/>
            <person name="Zhou Y."/>
            <person name="Lilburn T.G."/>
            <person name="Beck B.J."/>
            <person name="De Vos P."/>
            <person name="Vandamme P."/>
            <person name="Eisen J.A."/>
            <person name="Garrity G."/>
            <person name="Hugenholtz P."/>
            <person name="Kyrpides N.C."/>
        </authorList>
    </citation>
    <scope>NUCLEOTIDE SEQUENCE [LARGE SCALE GENOMIC DNA]</scope>
    <source>
        <strain evidence="11 12">VKM Ac-2538</strain>
    </source>
</reference>
<evidence type="ECO:0000259" key="9">
    <source>
        <dbReference type="SMART" id="SM00065"/>
    </source>
</evidence>
<evidence type="ECO:0000259" key="10">
    <source>
        <dbReference type="SMART" id="SM00387"/>
    </source>
</evidence>
<dbReference type="InterPro" id="IPR003594">
    <property type="entry name" value="HATPase_dom"/>
</dbReference>
<name>A0ABY2BA07_9ACTN</name>